<keyword evidence="2" id="KW-1185">Reference proteome</keyword>
<proteinExistence type="predicted"/>
<dbReference type="RefSeq" id="WP_375356349.1">
    <property type="nucleotide sequence ID" value="NZ_JBHHMI010000013.1"/>
</dbReference>
<dbReference type="GO" id="GO:0003677">
    <property type="term" value="F:DNA binding"/>
    <property type="evidence" value="ECO:0007669"/>
    <property type="project" value="UniProtKB-KW"/>
</dbReference>
<organism evidence="1 2">
    <name type="scientific">Paenibacillus enshidis</name>
    <dbReference type="NCBI Taxonomy" id="1458439"/>
    <lineage>
        <taxon>Bacteria</taxon>
        <taxon>Bacillati</taxon>
        <taxon>Bacillota</taxon>
        <taxon>Bacilli</taxon>
        <taxon>Bacillales</taxon>
        <taxon>Paenibacillaceae</taxon>
        <taxon>Paenibacillus</taxon>
    </lineage>
</organism>
<protein>
    <submittedName>
        <fullName evidence="1">DNA-binding protein</fullName>
    </submittedName>
</protein>
<dbReference type="Proteomes" id="UP001580346">
    <property type="component" value="Unassembled WGS sequence"/>
</dbReference>
<dbReference type="EMBL" id="JBHHMI010000013">
    <property type="protein sequence ID" value="MFB5268195.1"/>
    <property type="molecule type" value="Genomic_DNA"/>
</dbReference>
<reference evidence="1 2" key="1">
    <citation type="submission" date="2024-09" db="EMBL/GenBank/DDBJ databases">
        <title>Paenibacillus zeirhizospherea sp. nov., isolated from surface of the maize (Zea mays) roots in a horticulture field, Hungary.</title>
        <authorList>
            <person name="Marton D."/>
            <person name="Farkas M."/>
            <person name="Bedics A."/>
            <person name="Toth E."/>
            <person name="Tancsics A."/>
            <person name="Boka K."/>
            <person name="Maroti G."/>
            <person name="Kriszt B."/>
            <person name="Cserhati M."/>
        </authorList>
    </citation>
    <scope>NUCLEOTIDE SEQUENCE [LARGE SCALE GENOMIC DNA]</scope>
    <source>
        <strain evidence="1 2">KCTC 33519</strain>
    </source>
</reference>
<keyword evidence="1" id="KW-0238">DNA-binding</keyword>
<accession>A0ABV5AVZ3</accession>
<evidence type="ECO:0000313" key="1">
    <source>
        <dbReference type="EMBL" id="MFB5268195.1"/>
    </source>
</evidence>
<comment type="caution">
    <text evidence="1">The sequence shown here is derived from an EMBL/GenBank/DDBJ whole genome shotgun (WGS) entry which is preliminary data.</text>
</comment>
<sequence length="478" mass="55471">MTSTNDKHPYPGLHCPVSGSLITEIEAELKRQDLTLNDLAQRSGINRGIITSAFTSIPPKSLSIKQLDLISLTLQKPEGWLYELYTIVCFDEGRVHWKKLKAFLLRCVELDRNEIIQEVLSRLMESAVHVQDIFDLAETLYADGKKKAAIPFYECVCAHEIKQHSERLAISQYKLFRARLGVELSHNLESALRYYPFRNRLPDHFMLDGLLQLANVFFTLHRWDEVFKICDEMKKIVLVHMKSKESLNTERHLVVYYAQSFMLKGNALEWMERYEEAFEFIAGYEDLHWFPDLDDLGAREVSRFQMFAKGNRLNLLVLLGHQNILLDYIDFLNEHPDEWLPGLLTIMTAANRHKMNVDHILPQFQERIHGLRSGASLHHTYYQSSSYIRRASLLFFELGVYEFDQQRFGDGIEWILEAFEKSIASNNKDLSMKSAAYMEIFRKEASAKQQEAYLEKMKGVINDAKAQDESSSSSVHSK</sequence>
<name>A0ABV5AVZ3_9BACL</name>
<gene>
    <name evidence="1" type="ORF">ACE41H_15615</name>
</gene>
<evidence type="ECO:0000313" key="2">
    <source>
        <dbReference type="Proteomes" id="UP001580346"/>
    </source>
</evidence>